<dbReference type="Pfam" id="PF00126">
    <property type="entry name" value="HTH_1"/>
    <property type="match status" value="1"/>
</dbReference>
<name>A0A3S0IHD0_9PROT</name>
<dbReference type="GO" id="GO:0000976">
    <property type="term" value="F:transcription cis-regulatory region binding"/>
    <property type="evidence" value="ECO:0007669"/>
    <property type="project" value="TreeGrafter"/>
</dbReference>
<gene>
    <name evidence="6" type="ORF">EJ903_05440</name>
</gene>
<dbReference type="Gene3D" id="1.10.10.10">
    <property type="entry name" value="Winged helix-like DNA-binding domain superfamily/Winged helix DNA-binding domain"/>
    <property type="match status" value="1"/>
</dbReference>
<dbReference type="PANTHER" id="PTHR30126:SF2">
    <property type="entry name" value="HTH-TYPE TRANSCRIPTIONAL REGULATOR YJIE"/>
    <property type="match status" value="1"/>
</dbReference>
<keyword evidence="4" id="KW-0804">Transcription</keyword>
<dbReference type="RefSeq" id="WP_126612882.1">
    <property type="nucleotide sequence ID" value="NZ_JBHUCY010000004.1"/>
</dbReference>
<keyword evidence="7" id="KW-1185">Reference proteome</keyword>
<evidence type="ECO:0000259" key="5">
    <source>
        <dbReference type="PROSITE" id="PS50931"/>
    </source>
</evidence>
<proteinExistence type="inferred from homology"/>
<keyword evidence="2" id="KW-0805">Transcription regulation</keyword>
<evidence type="ECO:0000313" key="6">
    <source>
        <dbReference type="EMBL" id="RTR23012.1"/>
    </source>
</evidence>
<keyword evidence="3" id="KW-0238">DNA-binding</keyword>
<dbReference type="AlphaFoldDB" id="A0A3S0IHD0"/>
<comment type="similarity">
    <text evidence="1">Belongs to the LysR transcriptional regulatory family.</text>
</comment>
<dbReference type="SUPFAM" id="SSF53850">
    <property type="entry name" value="Periplasmic binding protein-like II"/>
    <property type="match status" value="1"/>
</dbReference>
<dbReference type="Proteomes" id="UP000277007">
    <property type="component" value="Unassembled WGS sequence"/>
</dbReference>
<evidence type="ECO:0000313" key="7">
    <source>
        <dbReference type="Proteomes" id="UP000277007"/>
    </source>
</evidence>
<evidence type="ECO:0000256" key="4">
    <source>
        <dbReference type="ARBA" id="ARBA00023163"/>
    </source>
</evidence>
<organism evidence="6 7">
    <name type="scientific">Azospirillum griseum</name>
    <dbReference type="NCBI Taxonomy" id="2496639"/>
    <lineage>
        <taxon>Bacteria</taxon>
        <taxon>Pseudomonadati</taxon>
        <taxon>Pseudomonadota</taxon>
        <taxon>Alphaproteobacteria</taxon>
        <taxon>Rhodospirillales</taxon>
        <taxon>Azospirillaceae</taxon>
        <taxon>Azospirillum</taxon>
    </lineage>
</organism>
<dbReference type="SUPFAM" id="SSF46785">
    <property type="entry name" value="Winged helix' DNA-binding domain"/>
    <property type="match status" value="1"/>
</dbReference>
<dbReference type="InterPro" id="IPR036388">
    <property type="entry name" value="WH-like_DNA-bd_sf"/>
</dbReference>
<evidence type="ECO:0000256" key="1">
    <source>
        <dbReference type="ARBA" id="ARBA00009437"/>
    </source>
</evidence>
<dbReference type="Gene3D" id="3.40.190.10">
    <property type="entry name" value="Periplasmic binding protein-like II"/>
    <property type="match status" value="2"/>
</dbReference>
<protein>
    <submittedName>
        <fullName evidence="6">LysR family transcriptional regulator</fullName>
    </submittedName>
</protein>
<dbReference type="CDD" id="cd05466">
    <property type="entry name" value="PBP2_LTTR_substrate"/>
    <property type="match status" value="1"/>
</dbReference>
<comment type="caution">
    <text evidence="6">The sequence shown here is derived from an EMBL/GenBank/DDBJ whole genome shotgun (WGS) entry which is preliminary data.</text>
</comment>
<dbReference type="InterPro" id="IPR000847">
    <property type="entry name" value="LysR_HTH_N"/>
</dbReference>
<dbReference type="EMBL" id="RXMA01000003">
    <property type="protein sequence ID" value="RTR23012.1"/>
    <property type="molecule type" value="Genomic_DNA"/>
</dbReference>
<dbReference type="GO" id="GO:0003700">
    <property type="term" value="F:DNA-binding transcription factor activity"/>
    <property type="evidence" value="ECO:0007669"/>
    <property type="project" value="InterPro"/>
</dbReference>
<sequence>MELKWLEDFVSLANTRSFSRSAQERNVTQPAFSRRIRQLELWLGADLIDRSTYPTTLTDAGRTFRSVAEDFITAMHRQRDEFRGARSRAGAAIRFSALHTLSMTFFPRWLREVERALGPLNTRMMPGNLHDCVESLTEGDCDFLLCYGHDRVPILLDPALYPSLTLARDRLLLVATPEEARRFPGTPAEPLRLLAYTADCLLGRVVDHLMERIAGRCHLEVFYENPMAEALKAMALEGHGAAWLPESSIPRELSSGALVTLGDADVVSPLDVRLYRSLRKAAPSVVGVWSHLTNRPPAPIPLLVGGAPGA</sequence>
<feature type="domain" description="HTH lysR-type" evidence="5">
    <location>
        <begin position="1"/>
        <end position="58"/>
    </location>
</feature>
<dbReference type="PANTHER" id="PTHR30126">
    <property type="entry name" value="HTH-TYPE TRANSCRIPTIONAL REGULATOR"/>
    <property type="match status" value="1"/>
</dbReference>
<dbReference type="PRINTS" id="PR00039">
    <property type="entry name" value="HTHLYSR"/>
</dbReference>
<accession>A0A3S0IHD0</accession>
<evidence type="ECO:0000256" key="3">
    <source>
        <dbReference type="ARBA" id="ARBA00023125"/>
    </source>
</evidence>
<dbReference type="InterPro" id="IPR036390">
    <property type="entry name" value="WH_DNA-bd_sf"/>
</dbReference>
<reference evidence="6 7" key="1">
    <citation type="submission" date="2018-12" db="EMBL/GenBank/DDBJ databases">
        <authorList>
            <person name="Yang Y."/>
        </authorList>
    </citation>
    <scope>NUCLEOTIDE SEQUENCE [LARGE SCALE GENOMIC DNA]</scope>
    <source>
        <strain evidence="6 7">L-25-5w-1</strain>
    </source>
</reference>
<dbReference type="Pfam" id="PF03466">
    <property type="entry name" value="LysR_substrate"/>
    <property type="match status" value="1"/>
</dbReference>
<evidence type="ECO:0000256" key="2">
    <source>
        <dbReference type="ARBA" id="ARBA00023015"/>
    </source>
</evidence>
<dbReference type="PROSITE" id="PS50931">
    <property type="entry name" value="HTH_LYSR"/>
    <property type="match status" value="1"/>
</dbReference>
<dbReference type="OrthoDB" id="528082at2"/>
<dbReference type="InterPro" id="IPR005119">
    <property type="entry name" value="LysR_subst-bd"/>
</dbReference>